<dbReference type="InterPro" id="IPR015159">
    <property type="entry name" value="Rec107"/>
</dbReference>
<name>A0AAV5SBA7_MAUHU</name>
<feature type="region of interest" description="Disordered" evidence="2">
    <location>
        <begin position="1"/>
        <end position="43"/>
    </location>
</feature>
<accession>A0AAV5SBA7</accession>
<evidence type="ECO:0000313" key="4">
    <source>
        <dbReference type="Proteomes" id="UP001377567"/>
    </source>
</evidence>
<dbReference type="GO" id="GO:0000794">
    <property type="term" value="C:condensed nuclear chromosome"/>
    <property type="evidence" value="ECO:0007669"/>
    <property type="project" value="InterPro"/>
</dbReference>
<dbReference type="Pfam" id="PF09074">
    <property type="entry name" value="Mer2"/>
    <property type="match status" value="1"/>
</dbReference>
<feature type="compositionally biased region" description="Low complexity" evidence="2">
    <location>
        <begin position="20"/>
        <end position="31"/>
    </location>
</feature>
<keyword evidence="4" id="KW-1185">Reference proteome</keyword>
<reference evidence="3 4" key="1">
    <citation type="journal article" date="2023" name="Elife">
        <title>Identification of key yeast species and microbe-microbe interactions impacting larval growth of Drosophila in the wild.</title>
        <authorList>
            <person name="Mure A."/>
            <person name="Sugiura Y."/>
            <person name="Maeda R."/>
            <person name="Honda K."/>
            <person name="Sakurai N."/>
            <person name="Takahashi Y."/>
            <person name="Watada M."/>
            <person name="Katoh T."/>
            <person name="Gotoh A."/>
            <person name="Gotoh Y."/>
            <person name="Taniguchi I."/>
            <person name="Nakamura K."/>
            <person name="Hayashi T."/>
            <person name="Katayama T."/>
            <person name="Uemura T."/>
            <person name="Hattori Y."/>
        </authorList>
    </citation>
    <scope>NUCLEOTIDE SEQUENCE [LARGE SCALE GENOMIC DNA]</scope>
    <source>
        <strain evidence="3 4">KH-74</strain>
    </source>
</reference>
<keyword evidence="1" id="KW-0175">Coiled coil</keyword>
<dbReference type="EMBL" id="BTGD01000025">
    <property type="protein sequence ID" value="GMM59053.1"/>
    <property type="molecule type" value="Genomic_DNA"/>
</dbReference>
<gene>
    <name evidence="3" type="ORF">DAKH74_056700</name>
</gene>
<dbReference type="Proteomes" id="UP001377567">
    <property type="component" value="Unassembled WGS sequence"/>
</dbReference>
<comment type="caution">
    <text evidence="3">The sequence shown here is derived from an EMBL/GenBank/DDBJ whole genome shotgun (WGS) entry which is preliminary data.</text>
</comment>
<proteinExistence type="predicted"/>
<dbReference type="AlphaFoldDB" id="A0AAV5SBA7"/>
<organism evidence="3 4">
    <name type="scientific">Maudiozyma humilis</name>
    <name type="common">Sour dough yeast</name>
    <name type="synonym">Kazachstania humilis</name>
    <dbReference type="NCBI Taxonomy" id="51915"/>
    <lineage>
        <taxon>Eukaryota</taxon>
        <taxon>Fungi</taxon>
        <taxon>Dikarya</taxon>
        <taxon>Ascomycota</taxon>
        <taxon>Saccharomycotina</taxon>
        <taxon>Saccharomycetes</taxon>
        <taxon>Saccharomycetales</taxon>
        <taxon>Saccharomycetaceae</taxon>
        <taxon>Maudiozyma</taxon>
    </lineage>
</organism>
<dbReference type="GO" id="GO:0007131">
    <property type="term" value="P:reciprocal meiotic recombination"/>
    <property type="evidence" value="ECO:0007669"/>
    <property type="project" value="InterPro"/>
</dbReference>
<feature type="coiled-coil region" evidence="1">
    <location>
        <begin position="152"/>
        <end position="179"/>
    </location>
</feature>
<evidence type="ECO:0000256" key="2">
    <source>
        <dbReference type="SAM" id="MobiDB-lite"/>
    </source>
</evidence>
<sequence>MEERVIACASGSDEAPTDVSSSPGRNSSSSSDVTSTPTRELRDEADKQILQWASKLELESIELRERSSALLTSLNERYESLDHAARRFGEIEKKFKRNMGLMLRECKDEIVREVAVIARESAVEKSTAPVAAEVSPGLSALNLQMEDIRCLLINVSRDMSRLQERQGQLEQRLERGLAEGIAREACVRQTHFEGTTLEEAPRERITRSKSRVVKPTRSAISRTQQRTIIAWEELQKPPEDESTFPSEL</sequence>
<evidence type="ECO:0000256" key="1">
    <source>
        <dbReference type="SAM" id="Coils"/>
    </source>
</evidence>
<protein>
    <submittedName>
        <fullName evidence="3">Rec107 protein</fullName>
    </submittedName>
</protein>
<evidence type="ECO:0000313" key="3">
    <source>
        <dbReference type="EMBL" id="GMM59053.1"/>
    </source>
</evidence>